<keyword evidence="4" id="KW-0175">Coiled coil</keyword>
<dbReference type="EMBL" id="PKPP01000372">
    <property type="protein sequence ID" value="PWA93635.1"/>
    <property type="molecule type" value="Genomic_DNA"/>
</dbReference>
<protein>
    <submittedName>
        <fullName evidence="6">RecF/RecN/SMC</fullName>
    </submittedName>
</protein>
<dbReference type="Proteomes" id="UP000245207">
    <property type="component" value="Unassembled WGS sequence"/>
</dbReference>
<dbReference type="STRING" id="35608.A0A2U1Q6K4"/>
<evidence type="ECO:0000256" key="3">
    <source>
        <dbReference type="ARBA" id="ARBA00023242"/>
    </source>
</evidence>
<dbReference type="GO" id="GO:0000796">
    <property type="term" value="C:condensin complex"/>
    <property type="evidence" value="ECO:0007669"/>
    <property type="project" value="TreeGrafter"/>
</dbReference>
<dbReference type="GO" id="GO:0007076">
    <property type="term" value="P:mitotic chromosome condensation"/>
    <property type="evidence" value="ECO:0007669"/>
    <property type="project" value="TreeGrafter"/>
</dbReference>
<evidence type="ECO:0000256" key="2">
    <source>
        <dbReference type="ARBA" id="ARBA00022840"/>
    </source>
</evidence>
<evidence type="ECO:0000313" key="7">
    <source>
        <dbReference type="Proteomes" id="UP000245207"/>
    </source>
</evidence>
<sequence>MAVAGNQRNDFYQIMGLKKESIDVEVNHAYKESSVGTGSGGGIQTGEEHTTSDNRASMRSNLLEALNEKRPGVVQMVKLADKERESLESVKNEEEDYMLTELSLLKWREKTVKFASEDNAVKMEETKKTASGLQENITAEREKIQDNLKVLKELETLHNKHMKRQEELATALKRCKDEFKEFERQDVKHREDLKHVKQKIKKMEEKAEKDATKITEITRQSQESTDLIPKLEEDIRKLQKDLLDEDTILESSKDKFVILDYWRYSFLKTRLGIKSVIWDQPRIKFHGHLGPHLLSPQLLHGLYPVPKIVGINMSSSFSIVYYKYK</sequence>
<dbReference type="OrthoDB" id="1745215at2759"/>
<dbReference type="AlphaFoldDB" id="A0A2U1Q6K4"/>
<dbReference type="GO" id="GO:0005524">
    <property type="term" value="F:ATP binding"/>
    <property type="evidence" value="ECO:0007669"/>
    <property type="project" value="UniProtKB-KW"/>
</dbReference>
<keyword evidence="2" id="KW-0067">ATP-binding</keyword>
<proteinExistence type="predicted"/>
<name>A0A2U1Q6K4_ARTAN</name>
<evidence type="ECO:0000256" key="5">
    <source>
        <dbReference type="SAM" id="MobiDB-lite"/>
    </source>
</evidence>
<feature type="coiled-coil region" evidence="4">
    <location>
        <begin position="123"/>
        <end position="241"/>
    </location>
</feature>
<evidence type="ECO:0000256" key="4">
    <source>
        <dbReference type="SAM" id="Coils"/>
    </source>
</evidence>
<evidence type="ECO:0000313" key="6">
    <source>
        <dbReference type="EMBL" id="PWA93635.1"/>
    </source>
</evidence>
<keyword evidence="3" id="KW-0539">Nucleus</keyword>
<dbReference type="PANTHER" id="PTHR18937">
    <property type="entry name" value="STRUCTURAL MAINTENANCE OF CHROMOSOMES SMC FAMILY MEMBER"/>
    <property type="match status" value="1"/>
</dbReference>
<gene>
    <name evidence="6" type="ORF">CTI12_AA069330</name>
</gene>
<keyword evidence="1" id="KW-0547">Nucleotide-binding</keyword>
<evidence type="ECO:0000256" key="1">
    <source>
        <dbReference type="ARBA" id="ARBA00022741"/>
    </source>
</evidence>
<keyword evidence="7" id="KW-1185">Reference proteome</keyword>
<reference evidence="6 7" key="1">
    <citation type="journal article" date="2018" name="Mol. Plant">
        <title>The genome of Artemisia annua provides insight into the evolution of Asteraceae family and artemisinin biosynthesis.</title>
        <authorList>
            <person name="Shen Q."/>
            <person name="Zhang L."/>
            <person name="Liao Z."/>
            <person name="Wang S."/>
            <person name="Yan T."/>
            <person name="Shi P."/>
            <person name="Liu M."/>
            <person name="Fu X."/>
            <person name="Pan Q."/>
            <person name="Wang Y."/>
            <person name="Lv Z."/>
            <person name="Lu X."/>
            <person name="Zhang F."/>
            <person name="Jiang W."/>
            <person name="Ma Y."/>
            <person name="Chen M."/>
            <person name="Hao X."/>
            <person name="Li L."/>
            <person name="Tang Y."/>
            <person name="Lv G."/>
            <person name="Zhou Y."/>
            <person name="Sun X."/>
            <person name="Brodelius P.E."/>
            <person name="Rose J.K.C."/>
            <person name="Tang K."/>
        </authorList>
    </citation>
    <scope>NUCLEOTIDE SEQUENCE [LARGE SCALE GENOMIC DNA]</scope>
    <source>
        <strain evidence="7">cv. Huhao1</strain>
        <tissue evidence="6">Leaf</tissue>
    </source>
</reference>
<comment type="caution">
    <text evidence="6">The sequence shown here is derived from an EMBL/GenBank/DDBJ whole genome shotgun (WGS) entry which is preliminary data.</text>
</comment>
<accession>A0A2U1Q6K4</accession>
<dbReference type="PANTHER" id="PTHR18937:SF172">
    <property type="entry name" value="STRUCTURAL MAINTENANCE OF CHROMOSOMES PROTEIN"/>
    <property type="match status" value="1"/>
</dbReference>
<organism evidence="6 7">
    <name type="scientific">Artemisia annua</name>
    <name type="common">Sweet wormwood</name>
    <dbReference type="NCBI Taxonomy" id="35608"/>
    <lineage>
        <taxon>Eukaryota</taxon>
        <taxon>Viridiplantae</taxon>
        <taxon>Streptophyta</taxon>
        <taxon>Embryophyta</taxon>
        <taxon>Tracheophyta</taxon>
        <taxon>Spermatophyta</taxon>
        <taxon>Magnoliopsida</taxon>
        <taxon>eudicotyledons</taxon>
        <taxon>Gunneridae</taxon>
        <taxon>Pentapetalae</taxon>
        <taxon>asterids</taxon>
        <taxon>campanulids</taxon>
        <taxon>Asterales</taxon>
        <taxon>Asteraceae</taxon>
        <taxon>Asteroideae</taxon>
        <taxon>Anthemideae</taxon>
        <taxon>Artemisiinae</taxon>
        <taxon>Artemisia</taxon>
    </lineage>
</organism>
<feature type="region of interest" description="Disordered" evidence="5">
    <location>
        <begin position="33"/>
        <end position="55"/>
    </location>
</feature>